<dbReference type="Proteomes" id="UP000323819">
    <property type="component" value="Unassembled WGS sequence"/>
</dbReference>
<proteinExistence type="predicted"/>
<dbReference type="AlphaFoldDB" id="A0ABD7SNW8"/>
<dbReference type="RefSeq" id="WP_080476722.1">
    <property type="nucleotide sequence ID" value="NZ_CP046738.1"/>
</dbReference>
<name>A0ABD7SNW8_VIBCL</name>
<evidence type="ECO:0000313" key="3">
    <source>
        <dbReference type="Proteomes" id="UP000323819"/>
    </source>
</evidence>
<accession>A0ABD7SNW8</accession>
<evidence type="ECO:0000313" key="2">
    <source>
        <dbReference type="EMBL" id="TXX66921.1"/>
    </source>
</evidence>
<dbReference type="EMBL" id="VSIJ01000022">
    <property type="protein sequence ID" value="TXX66291.1"/>
    <property type="molecule type" value="Genomic_DNA"/>
</dbReference>
<reference evidence="1 3" key="1">
    <citation type="submission" date="2019-06" db="EMBL/GenBank/DDBJ databases">
        <title>Vibrio cholerae phylogeny based on whole-genome sequencing reveals genetic diversity and population strucutre.</title>
        <authorList>
            <person name="Zhiqiu Y."/>
            <person name="Bin L."/>
            <person name="Lingyan J."/>
        </authorList>
    </citation>
    <scope>NUCLEOTIDE SEQUENCE [LARGE SCALE GENOMIC DNA]</scope>
    <source>
        <strain evidence="1 3">N2814</strain>
    </source>
</reference>
<sequence>MLLDIQRGQLSFTKCCIIAVIWLSLSRTLNRGQLGFERFEFWQPTSQLLVLDVC</sequence>
<evidence type="ECO:0000313" key="1">
    <source>
        <dbReference type="EMBL" id="TXX66291.1"/>
    </source>
</evidence>
<gene>
    <name evidence="2" type="ORF">FXF03_03575</name>
    <name evidence="1" type="ORF">FXF03_06895</name>
</gene>
<dbReference type="Pfam" id="PF04875">
    <property type="entry name" value="DUF645"/>
    <property type="match status" value="1"/>
</dbReference>
<comment type="caution">
    <text evidence="1">The sequence shown here is derived from an EMBL/GenBank/DDBJ whole genome shotgun (WGS) entry which is preliminary data.</text>
</comment>
<dbReference type="InterPro" id="IPR006959">
    <property type="entry name" value="DUF645"/>
</dbReference>
<organism evidence="1 3">
    <name type="scientific">Vibrio cholerae</name>
    <dbReference type="NCBI Taxonomy" id="666"/>
    <lineage>
        <taxon>Bacteria</taxon>
        <taxon>Pseudomonadati</taxon>
        <taxon>Pseudomonadota</taxon>
        <taxon>Gammaproteobacteria</taxon>
        <taxon>Vibrionales</taxon>
        <taxon>Vibrionaceae</taxon>
        <taxon>Vibrio</taxon>
    </lineage>
</organism>
<dbReference type="EMBL" id="VSIJ01000012">
    <property type="protein sequence ID" value="TXX66921.1"/>
    <property type="molecule type" value="Genomic_DNA"/>
</dbReference>
<protein>
    <submittedName>
        <fullName evidence="1">DUF645 family protein</fullName>
    </submittedName>
</protein>